<comment type="caution">
    <text evidence="1">The sequence shown here is derived from an EMBL/GenBank/DDBJ whole genome shotgun (WGS) entry which is preliminary data.</text>
</comment>
<dbReference type="Gene3D" id="2.30.110.10">
    <property type="entry name" value="Electron Transport, Fmn-binding Protein, Chain A"/>
    <property type="match status" value="1"/>
</dbReference>
<dbReference type="PANTHER" id="PTHR35802:SF1">
    <property type="entry name" value="PROTEASE SYNTHASE AND SPORULATION PROTEIN PAI 2"/>
    <property type="match status" value="1"/>
</dbReference>
<accession>A0AAV3U218</accession>
<dbReference type="EMBL" id="BAABLX010000012">
    <property type="protein sequence ID" value="GAA4941209.1"/>
    <property type="molecule type" value="Genomic_DNA"/>
</dbReference>
<dbReference type="Proteomes" id="UP001409585">
    <property type="component" value="Unassembled WGS sequence"/>
</dbReference>
<dbReference type="Pfam" id="PF04299">
    <property type="entry name" value="FMN_bind_2"/>
    <property type="match status" value="1"/>
</dbReference>
<gene>
    <name evidence="1" type="ORF">GCM10025791_19510</name>
</gene>
<dbReference type="PANTHER" id="PTHR35802">
    <property type="entry name" value="PROTEASE SYNTHASE AND SPORULATION PROTEIN PAI 2"/>
    <property type="match status" value="1"/>
</dbReference>
<sequence>MHSANPFNQQDVDALTGLIKEFPLATLVASSASGEIDADRIQAVHVPFVVGDCGSQLLLQAHIAQANGWWRSVEPSSRVLAVFNGPNAYITPNFYPTKQKHGRAVPTWNYAVVHVRGKIRFVEDKAWLSQVIAKLTQQQEQNEKTPWSMDDAPPEYIERLLAAVIGIEVEVESITGQWKLSQNQPKENIAGVIEGLNETGCERHQEMARWISAEQRD</sequence>
<organism evidence="1 2">
    <name type="scientific">Halioxenophilus aromaticivorans</name>
    <dbReference type="NCBI Taxonomy" id="1306992"/>
    <lineage>
        <taxon>Bacteria</taxon>
        <taxon>Pseudomonadati</taxon>
        <taxon>Pseudomonadota</taxon>
        <taxon>Gammaproteobacteria</taxon>
        <taxon>Alteromonadales</taxon>
        <taxon>Alteromonadaceae</taxon>
        <taxon>Halioxenophilus</taxon>
    </lineage>
</organism>
<dbReference type="InterPro" id="IPR007396">
    <property type="entry name" value="TR_PAI2-type"/>
</dbReference>
<name>A0AAV3U218_9ALTE</name>
<evidence type="ECO:0000313" key="2">
    <source>
        <dbReference type="Proteomes" id="UP001409585"/>
    </source>
</evidence>
<protein>
    <submittedName>
        <fullName evidence="1">FMN-binding negative transcriptional regulator</fullName>
    </submittedName>
</protein>
<dbReference type="PIRSF" id="PIRSF010372">
    <property type="entry name" value="PaiB"/>
    <property type="match status" value="1"/>
</dbReference>
<dbReference type="InterPro" id="IPR012349">
    <property type="entry name" value="Split_barrel_FMN-bd"/>
</dbReference>
<dbReference type="SUPFAM" id="SSF50475">
    <property type="entry name" value="FMN-binding split barrel"/>
    <property type="match status" value="1"/>
</dbReference>
<reference evidence="2" key="1">
    <citation type="journal article" date="2019" name="Int. J. Syst. Evol. Microbiol.">
        <title>The Global Catalogue of Microorganisms (GCM) 10K type strain sequencing project: providing services to taxonomists for standard genome sequencing and annotation.</title>
        <authorList>
            <consortium name="The Broad Institute Genomics Platform"/>
            <consortium name="The Broad Institute Genome Sequencing Center for Infectious Disease"/>
            <person name="Wu L."/>
            <person name="Ma J."/>
        </authorList>
    </citation>
    <scope>NUCLEOTIDE SEQUENCE [LARGE SCALE GENOMIC DNA]</scope>
    <source>
        <strain evidence="2">JCM 19134</strain>
    </source>
</reference>
<keyword evidence="2" id="KW-1185">Reference proteome</keyword>
<proteinExistence type="predicted"/>
<dbReference type="AlphaFoldDB" id="A0AAV3U218"/>
<evidence type="ECO:0000313" key="1">
    <source>
        <dbReference type="EMBL" id="GAA4941209.1"/>
    </source>
</evidence>
<dbReference type="RefSeq" id="WP_345420863.1">
    <property type="nucleotide sequence ID" value="NZ_AP031496.1"/>
</dbReference>